<dbReference type="RefSeq" id="WP_379270707.1">
    <property type="nucleotide sequence ID" value="NZ_JBHUGT010000010.1"/>
</dbReference>
<dbReference type="Gene3D" id="3.40.109.10">
    <property type="entry name" value="NADH Oxidase"/>
    <property type="match status" value="1"/>
</dbReference>
<dbReference type="PANTHER" id="PTHR43745">
    <property type="entry name" value="NITROREDUCTASE MJ1384-RELATED"/>
    <property type="match status" value="1"/>
</dbReference>
<name>A0ABW5QWB4_9BACL</name>
<dbReference type="PANTHER" id="PTHR43745:SF2">
    <property type="entry name" value="NITROREDUCTASE MJ1384-RELATED"/>
    <property type="match status" value="1"/>
</dbReference>
<feature type="domain" description="Cyanobactin oxidase ThcOx second" evidence="2">
    <location>
        <begin position="125"/>
        <end position="235"/>
    </location>
</feature>
<protein>
    <submittedName>
        <fullName evidence="3">SagB family peptide dehydrogenase</fullName>
    </submittedName>
</protein>
<dbReference type="EMBL" id="JBHUMY010000006">
    <property type="protein sequence ID" value="MFD2660038.1"/>
    <property type="molecule type" value="Genomic_DNA"/>
</dbReference>
<evidence type="ECO:0000259" key="2">
    <source>
        <dbReference type="Pfam" id="PF22767"/>
    </source>
</evidence>
<dbReference type="InterPro" id="IPR029479">
    <property type="entry name" value="Nitroreductase"/>
</dbReference>
<dbReference type="Proteomes" id="UP001597493">
    <property type="component" value="Unassembled WGS sequence"/>
</dbReference>
<keyword evidence="4" id="KW-1185">Reference proteome</keyword>
<sequence length="483" mass="54235">MSPTDRLYVRFAYPVGIRGTAETPVAVCRGAEVKLPQLGPYAFSLLMKLSGNGILNYTEAEEKVLQYEEWTSLAAWYRTLAVLLEHRCLLIEAYSCKSSTAGAVLSSCSPNSRQLWHLPKKDARYRLSRFAYIRRHEDEGLFIESPLIRSRIVIGGDLPVRLFQLLGTPITLPQAMRSLADSAWEEVEAVMTLFLWAGIAAPTGQDGMLGEDRHFSLAAWEFHDLLLHTRSRQQQDGITRGGTFRFLNRWPPPPPVKPNFPPSVIPLHRPDMTRVFKEDASFAEVAERRFSGAKRDRNYRLMDADCLGEFLFRTARIRKHYDAGIFGNYTGRPYPNAGALYEFEIYVALRSCPGLADGLYAYDPGLHALRRYDGANVEPLFAEALLSRPEMEPQVLVAVTARFHRVSWKYQSIAYSLLLKNAGVLLAYFYLTASAMNIPSFALGSGPLSRIMELTGSDPLQEFPVGEFVVGSRPAMPNEPQGD</sequence>
<dbReference type="InterPro" id="IPR052544">
    <property type="entry name" value="Bacteriocin_Proc_Enz"/>
</dbReference>
<gene>
    <name evidence="3" type="ORF">ACFSW5_07115</name>
</gene>
<dbReference type="NCBIfam" id="TIGR03605">
    <property type="entry name" value="antibiot_sagB"/>
    <property type="match status" value="1"/>
</dbReference>
<dbReference type="CDD" id="cd02142">
    <property type="entry name" value="McbC_SagB-like_oxidoreductase"/>
    <property type="match status" value="1"/>
</dbReference>
<dbReference type="Pfam" id="PF22767">
    <property type="entry name" value="ThcOx"/>
    <property type="match status" value="1"/>
</dbReference>
<dbReference type="InterPro" id="IPR020051">
    <property type="entry name" value="SagB-type_dehydrogenase"/>
</dbReference>
<dbReference type="SUPFAM" id="SSF55469">
    <property type="entry name" value="FMN-dependent nitroreductase-like"/>
    <property type="match status" value="1"/>
</dbReference>
<organism evidence="3 4">
    <name type="scientific">Paenibacillus thailandensis</name>
    <dbReference type="NCBI Taxonomy" id="393250"/>
    <lineage>
        <taxon>Bacteria</taxon>
        <taxon>Bacillati</taxon>
        <taxon>Bacillota</taxon>
        <taxon>Bacilli</taxon>
        <taxon>Bacillales</taxon>
        <taxon>Paenibacillaceae</taxon>
        <taxon>Paenibacillus</taxon>
    </lineage>
</organism>
<accession>A0ABW5QWB4</accession>
<proteinExistence type="predicted"/>
<reference evidence="4" key="1">
    <citation type="journal article" date="2019" name="Int. J. Syst. Evol. Microbiol.">
        <title>The Global Catalogue of Microorganisms (GCM) 10K type strain sequencing project: providing services to taxonomists for standard genome sequencing and annotation.</title>
        <authorList>
            <consortium name="The Broad Institute Genomics Platform"/>
            <consortium name="The Broad Institute Genome Sequencing Center for Infectious Disease"/>
            <person name="Wu L."/>
            <person name="Ma J."/>
        </authorList>
    </citation>
    <scope>NUCLEOTIDE SEQUENCE [LARGE SCALE GENOMIC DNA]</scope>
    <source>
        <strain evidence="4">TISTR 1827</strain>
    </source>
</reference>
<dbReference type="InterPro" id="IPR000415">
    <property type="entry name" value="Nitroreductase-like"/>
</dbReference>
<evidence type="ECO:0000313" key="3">
    <source>
        <dbReference type="EMBL" id="MFD2660038.1"/>
    </source>
</evidence>
<evidence type="ECO:0000313" key="4">
    <source>
        <dbReference type="Proteomes" id="UP001597493"/>
    </source>
</evidence>
<dbReference type="InterPro" id="IPR054488">
    <property type="entry name" value="ThcOx_dom2"/>
</dbReference>
<comment type="caution">
    <text evidence="3">The sequence shown here is derived from an EMBL/GenBank/DDBJ whole genome shotgun (WGS) entry which is preliminary data.</text>
</comment>
<evidence type="ECO:0000259" key="1">
    <source>
        <dbReference type="Pfam" id="PF00881"/>
    </source>
</evidence>
<dbReference type="Pfam" id="PF00881">
    <property type="entry name" value="Nitroreductase"/>
    <property type="match status" value="1"/>
</dbReference>
<feature type="domain" description="Nitroreductase" evidence="1">
    <location>
        <begin position="332"/>
        <end position="471"/>
    </location>
</feature>